<dbReference type="Proteomes" id="UP000265520">
    <property type="component" value="Unassembled WGS sequence"/>
</dbReference>
<sequence length="56" mass="6392">MTTEKKYDEACRMTRDKQYARGMTEETSTTAVYWMKTGCNLIVLPVAGKTTVLKLQ</sequence>
<protein>
    <submittedName>
        <fullName evidence="1">Uncharacterized protein</fullName>
    </submittedName>
</protein>
<feature type="non-terminal residue" evidence="1">
    <location>
        <position position="56"/>
    </location>
</feature>
<name>A0A392QEC2_9FABA</name>
<accession>A0A392QEC2</accession>
<organism evidence="1 2">
    <name type="scientific">Trifolium medium</name>
    <dbReference type="NCBI Taxonomy" id="97028"/>
    <lineage>
        <taxon>Eukaryota</taxon>
        <taxon>Viridiplantae</taxon>
        <taxon>Streptophyta</taxon>
        <taxon>Embryophyta</taxon>
        <taxon>Tracheophyta</taxon>
        <taxon>Spermatophyta</taxon>
        <taxon>Magnoliopsida</taxon>
        <taxon>eudicotyledons</taxon>
        <taxon>Gunneridae</taxon>
        <taxon>Pentapetalae</taxon>
        <taxon>rosids</taxon>
        <taxon>fabids</taxon>
        <taxon>Fabales</taxon>
        <taxon>Fabaceae</taxon>
        <taxon>Papilionoideae</taxon>
        <taxon>50 kb inversion clade</taxon>
        <taxon>NPAAA clade</taxon>
        <taxon>Hologalegina</taxon>
        <taxon>IRL clade</taxon>
        <taxon>Trifolieae</taxon>
        <taxon>Trifolium</taxon>
    </lineage>
</organism>
<evidence type="ECO:0000313" key="2">
    <source>
        <dbReference type="Proteomes" id="UP000265520"/>
    </source>
</evidence>
<reference evidence="1 2" key="1">
    <citation type="journal article" date="2018" name="Front. Plant Sci.">
        <title>Red Clover (Trifolium pratense) and Zigzag Clover (T. medium) - A Picture of Genomic Similarities and Differences.</title>
        <authorList>
            <person name="Dluhosova J."/>
            <person name="Istvanek J."/>
            <person name="Nedelnik J."/>
            <person name="Repkova J."/>
        </authorList>
    </citation>
    <scope>NUCLEOTIDE SEQUENCE [LARGE SCALE GENOMIC DNA]</scope>
    <source>
        <strain evidence="2">cv. 10/8</strain>
        <tissue evidence="1">Leaf</tissue>
    </source>
</reference>
<evidence type="ECO:0000313" key="1">
    <source>
        <dbReference type="EMBL" id="MCI22239.1"/>
    </source>
</evidence>
<keyword evidence="2" id="KW-1185">Reference proteome</keyword>
<comment type="caution">
    <text evidence="1">The sequence shown here is derived from an EMBL/GenBank/DDBJ whole genome shotgun (WGS) entry which is preliminary data.</text>
</comment>
<proteinExistence type="predicted"/>
<dbReference type="AlphaFoldDB" id="A0A392QEC2"/>
<dbReference type="EMBL" id="LXQA010129346">
    <property type="protein sequence ID" value="MCI22239.1"/>
    <property type="molecule type" value="Genomic_DNA"/>
</dbReference>